<evidence type="ECO:0000259" key="1">
    <source>
        <dbReference type="PROSITE" id="PS50994"/>
    </source>
</evidence>
<dbReference type="Gene3D" id="3.30.420.10">
    <property type="entry name" value="Ribonuclease H-like superfamily/Ribonuclease H"/>
    <property type="match status" value="1"/>
</dbReference>
<reference evidence="2" key="1">
    <citation type="submission" date="2023-06" db="EMBL/GenBank/DDBJ databases">
        <title>Reference genome for the Northern bat (Eptesicus nilssonii), a most northern bat species.</title>
        <authorList>
            <person name="Laine V.N."/>
            <person name="Pulliainen A.T."/>
            <person name="Lilley T.M."/>
        </authorList>
    </citation>
    <scope>NUCLEOTIDE SEQUENCE</scope>
    <source>
        <strain evidence="2">BLF_Eptnil</strain>
        <tissue evidence="2">Kidney</tissue>
    </source>
</reference>
<dbReference type="PANTHER" id="PTHR37984">
    <property type="entry name" value="PROTEIN CBG26694"/>
    <property type="match status" value="1"/>
</dbReference>
<comment type="caution">
    <text evidence="2">The sequence shown here is derived from an EMBL/GenBank/DDBJ whole genome shotgun (WGS) entry which is preliminary data.</text>
</comment>
<dbReference type="EMBL" id="JAULJE010000001">
    <property type="protein sequence ID" value="KAK1346494.1"/>
    <property type="molecule type" value="Genomic_DNA"/>
</dbReference>
<dbReference type="InterPro" id="IPR050951">
    <property type="entry name" value="Retrovirus_Pol_polyprotein"/>
</dbReference>
<dbReference type="AlphaFoldDB" id="A0AA40IB92"/>
<accession>A0AA40IB92</accession>
<name>A0AA40IB92_CNENI</name>
<evidence type="ECO:0000313" key="2">
    <source>
        <dbReference type="EMBL" id="KAK1346494.1"/>
    </source>
</evidence>
<dbReference type="InterPro" id="IPR001584">
    <property type="entry name" value="Integrase_cat-core"/>
</dbReference>
<evidence type="ECO:0000313" key="3">
    <source>
        <dbReference type="Proteomes" id="UP001177744"/>
    </source>
</evidence>
<sequence length="265" mass="30399">MPRMKHLLLLRMKHLRNSWSPPSLFPNTPDKGKPPRAGLADRLHTHKKHRYLLTSVDTFSGWIEAYPTSRENTQTVVVAFTHDIIPRVGFLMSLLSDNDPAFVSQITQLVSQTLNIKWNLHILYHPQSSGKVKKANHLLKTHLTKLSLELHMPWTEILPLALMRLRAMPRQPLLLNPFKIMYGRPFVLQTPEDNSPSLGDYFPAFAHMRALLKQHADNLLPRPFPTTSTHLSVLPGDLVYVKKKRKASLHPHGRGLSQSYYLSLR</sequence>
<dbReference type="Pfam" id="PF00665">
    <property type="entry name" value="rve"/>
    <property type="match status" value="1"/>
</dbReference>
<organism evidence="2 3">
    <name type="scientific">Cnephaeus nilssonii</name>
    <name type="common">Northern bat</name>
    <name type="synonym">Eptesicus nilssonii</name>
    <dbReference type="NCBI Taxonomy" id="3371016"/>
    <lineage>
        <taxon>Eukaryota</taxon>
        <taxon>Metazoa</taxon>
        <taxon>Chordata</taxon>
        <taxon>Craniata</taxon>
        <taxon>Vertebrata</taxon>
        <taxon>Euteleostomi</taxon>
        <taxon>Mammalia</taxon>
        <taxon>Eutheria</taxon>
        <taxon>Laurasiatheria</taxon>
        <taxon>Chiroptera</taxon>
        <taxon>Yangochiroptera</taxon>
        <taxon>Vespertilionidae</taxon>
        <taxon>Cnephaeus</taxon>
    </lineage>
</organism>
<dbReference type="Proteomes" id="UP001177744">
    <property type="component" value="Unassembled WGS sequence"/>
</dbReference>
<dbReference type="InterPro" id="IPR012337">
    <property type="entry name" value="RNaseH-like_sf"/>
</dbReference>
<dbReference type="PANTHER" id="PTHR37984:SF5">
    <property type="entry name" value="PROTEIN NYNRIN-LIKE"/>
    <property type="match status" value="1"/>
</dbReference>
<feature type="domain" description="Integrase catalytic" evidence="1">
    <location>
        <begin position="30"/>
        <end position="185"/>
    </location>
</feature>
<dbReference type="GO" id="GO:0015074">
    <property type="term" value="P:DNA integration"/>
    <property type="evidence" value="ECO:0007669"/>
    <property type="project" value="InterPro"/>
</dbReference>
<dbReference type="GO" id="GO:0003676">
    <property type="term" value="F:nucleic acid binding"/>
    <property type="evidence" value="ECO:0007669"/>
    <property type="project" value="InterPro"/>
</dbReference>
<protein>
    <recommendedName>
        <fullName evidence="1">Integrase catalytic domain-containing protein</fullName>
    </recommendedName>
</protein>
<gene>
    <name evidence="2" type="ORF">QTO34_000350</name>
</gene>
<proteinExistence type="predicted"/>
<dbReference type="InterPro" id="IPR036397">
    <property type="entry name" value="RNaseH_sf"/>
</dbReference>
<keyword evidence="3" id="KW-1185">Reference proteome</keyword>
<dbReference type="SUPFAM" id="SSF53098">
    <property type="entry name" value="Ribonuclease H-like"/>
    <property type="match status" value="1"/>
</dbReference>
<dbReference type="PROSITE" id="PS50994">
    <property type="entry name" value="INTEGRASE"/>
    <property type="match status" value="1"/>
</dbReference>